<feature type="transmembrane region" description="Helical" evidence="5">
    <location>
        <begin position="48"/>
        <end position="66"/>
    </location>
</feature>
<dbReference type="Proteomes" id="UP000249115">
    <property type="component" value="Unassembled WGS sequence"/>
</dbReference>
<dbReference type="GO" id="GO:0016020">
    <property type="term" value="C:membrane"/>
    <property type="evidence" value="ECO:0007669"/>
    <property type="project" value="UniProtKB-SubCell"/>
</dbReference>
<evidence type="ECO:0000313" key="8">
    <source>
        <dbReference type="EMBL" id="TXD78881.1"/>
    </source>
</evidence>
<comment type="caution">
    <text evidence="7">The sequence shown here is derived from an EMBL/GenBank/DDBJ whole genome shotgun (WGS) entry which is preliminary data.</text>
</comment>
<dbReference type="GO" id="GO:0030416">
    <property type="term" value="P:methylamine metabolic process"/>
    <property type="evidence" value="ECO:0007669"/>
    <property type="project" value="InterPro"/>
</dbReference>
<evidence type="ECO:0000313" key="7">
    <source>
        <dbReference type="EMBL" id="PZX57607.1"/>
    </source>
</evidence>
<comment type="subcellular location">
    <subcellularLocation>
        <location evidence="1">Membrane</location>
        <topology evidence="1">Multi-pass membrane protein</topology>
    </subcellularLocation>
</comment>
<evidence type="ECO:0000313" key="10">
    <source>
        <dbReference type="Proteomes" id="UP000321927"/>
    </source>
</evidence>
<dbReference type="OrthoDB" id="673785at2"/>
<dbReference type="EMBL" id="QKZU01000006">
    <property type="protein sequence ID" value="PZX57607.1"/>
    <property type="molecule type" value="Genomic_DNA"/>
</dbReference>
<keyword evidence="10" id="KW-1185">Reference proteome</keyword>
<evidence type="ECO:0000256" key="5">
    <source>
        <dbReference type="SAM" id="Phobius"/>
    </source>
</evidence>
<reference evidence="8 10" key="2">
    <citation type="submission" date="2019-08" db="EMBL/GenBank/DDBJ databases">
        <title>Genome of Algoriphagus ratkowskyi IC026.</title>
        <authorList>
            <person name="Bowman J.P."/>
        </authorList>
    </citation>
    <scope>NUCLEOTIDE SEQUENCE [LARGE SCALE GENOMIC DNA]</scope>
    <source>
        <strain evidence="8 10">IC026</strain>
    </source>
</reference>
<evidence type="ECO:0000259" key="6">
    <source>
        <dbReference type="Pfam" id="PF07291"/>
    </source>
</evidence>
<reference evidence="7 9" key="1">
    <citation type="submission" date="2018-06" db="EMBL/GenBank/DDBJ databases">
        <title>Genomic Encyclopedia of Archaeal and Bacterial Type Strains, Phase II (KMG-II): from individual species to whole genera.</title>
        <authorList>
            <person name="Goeker M."/>
        </authorList>
    </citation>
    <scope>NUCLEOTIDE SEQUENCE [LARGE SCALE GENOMIC DNA]</scope>
    <source>
        <strain evidence="7 9">DSM 22686</strain>
    </source>
</reference>
<feature type="domain" description="Methylamine utilisation protein MauE" evidence="6">
    <location>
        <begin position="9"/>
        <end position="132"/>
    </location>
</feature>
<evidence type="ECO:0000256" key="2">
    <source>
        <dbReference type="ARBA" id="ARBA00022692"/>
    </source>
</evidence>
<dbReference type="AlphaFoldDB" id="A0A2W7RQF8"/>
<dbReference type="InterPro" id="IPR009908">
    <property type="entry name" value="Methylamine_util_MauE"/>
</dbReference>
<proteinExistence type="predicted"/>
<evidence type="ECO:0000256" key="4">
    <source>
        <dbReference type="ARBA" id="ARBA00023136"/>
    </source>
</evidence>
<evidence type="ECO:0000256" key="1">
    <source>
        <dbReference type="ARBA" id="ARBA00004141"/>
    </source>
</evidence>
<accession>A0A2W7RQF8</accession>
<evidence type="ECO:0000313" key="9">
    <source>
        <dbReference type="Proteomes" id="UP000249115"/>
    </source>
</evidence>
<gene>
    <name evidence="8" type="ORF">ESW18_05010</name>
    <name evidence="7" type="ORF">LV84_01735</name>
</gene>
<keyword evidence="2 5" id="KW-0812">Transmembrane</keyword>
<organism evidence="7 9">
    <name type="scientific">Algoriphagus ratkowskyi</name>
    <dbReference type="NCBI Taxonomy" id="57028"/>
    <lineage>
        <taxon>Bacteria</taxon>
        <taxon>Pseudomonadati</taxon>
        <taxon>Bacteroidota</taxon>
        <taxon>Cytophagia</taxon>
        <taxon>Cytophagales</taxon>
        <taxon>Cyclobacteriaceae</taxon>
        <taxon>Algoriphagus</taxon>
    </lineage>
</organism>
<sequence length="148" mass="16981">MENTEKSAIPSTLLILLWGYTGLDKFIRWEDSRKAFHNQTFPAELAEILVYAVPTIELMIAMLLLFSFSRWWGFLASTLLLAVFTTYVGLIWVGAFPRVPCNCAGILETLGWEAHFFLNLGFILVSSFGLWFEKIIQSKKLLPQIRME</sequence>
<dbReference type="Pfam" id="PF07291">
    <property type="entry name" value="MauE"/>
    <property type="match status" value="1"/>
</dbReference>
<feature type="transmembrane region" description="Helical" evidence="5">
    <location>
        <begin position="114"/>
        <end position="132"/>
    </location>
</feature>
<dbReference type="EMBL" id="VORV01000003">
    <property type="protein sequence ID" value="TXD78881.1"/>
    <property type="molecule type" value="Genomic_DNA"/>
</dbReference>
<name>A0A2W7RQF8_9BACT</name>
<keyword evidence="4 5" id="KW-0472">Membrane</keyword>
<keyword evidence="3 5" id="KW-1133">Transmembrane helix</keyword>
<evidence type="ECO:0000256" key="3">
    <source>
        <dbReference type="ARBA" id="ARBA00022989"/>
    </source>
</evidence>
<protein>
    <recommendedName>
        <fullName evidence="6">Methylamine utilisation protein MauE domain-containing protein</fullName>
    </recommendedName>
</protein>
<feature type="transmembrane region" description="Helical" evidence="5">
    <location>
        <begin position="73"/>
        <end position="94"/>
    </location>
</feature>
<dbReference type="Proteomes" id="UP000321927">
    <property type="component" value="Unassembled WGS sequence"/>
</dbReference>
<dbReference type="RefSeq" id="WP_086498733.1">
    <property type="nucleotide sequence ID" value="NZ_MSSV01000002.1"/>
</dbReference>